<feature type="compositionally biased region" description="Acidic residues" evidence="1">
    <location>
        <begin position="704"/>
        <end position="723"/>
    </location>
</feature>
<feature type="compositionally biased region" description="Polar residues" evidence="1">
    <location>
        <begin position="505"/>
        <end position="518"/>
    </location>
</feature>
<feature type="compositionally biased region" description="Acidic residues" evidence="1">
    <location>
        <begin position="651"/>
        <end position="674"/>
    </location>
</feature>
<sequence length="840" mass="94261">MASTPTVSAYKGKFTHRSWPQLPEELIRLIATYFLWDLSATNYCPQQWEAKELWHSRMVYVAIRDAQELERIMQVCPQWCHALETHLFWQQAVALIDPLDALGHFAIVRPQTNNSSSQPVLRLTPYRHFRNISISSCIICRINSTMSNQGLGAAKRTIPTSPLGLISVCREHNHHRITYCGLCLREAPPIDPIEGRVPVACLENEDEETWPGIDATCRSCRAEWLWRRVSSNPRDREAIGGHRFYSSDWETRQTVEGFIDMAEGTISDVVQVAQEKLWFRKNTKLPELMSQALAANRYTGRENTFDASEEELSLSEMEEEDEDDPDIMQMTEDSGGIRELAIGDWARSRILDGHWLAPADQYYGHTVPNRPTFVRAVHPCPWALDADEQTDPSDEHPRPAIAQGEVPPSFQLCERAHLAYQKQLRVILLPVMRNIVRKLVIECSVDGFDPALKASRMSMEDVLAELRDEAVWFDGIDWLEKRRNAQRDQRESRLRHAREEGSDDSACSTASSKSGDSDTTSPVLSTTTLQTTPSPPPNEDKVVEEAELVSRPVTIAVDPVLDPPRLLRPIPHIPVTISHLPQYSLDSFKTVWRNACEPLYHCRCSICERAQTKETGLSVASQATSPVILVPAAPIPAPKQVEIRLVEVDNPEGEEELEEEEEEEEDADANDSDVAENGSLSSYSPSSFTPPPEPIRSRKRSNEELEYEGGGDADAEGEMDDELRDSRRSRGRSPPKRLKRDGPVPPRYQGEKFLSGRMRKRSSEELESGDGDDDASAHALDNKRTKLSVELPDDGAHGVDAASPPMSLTGTEPNSISSPSEREAADSLPQERTTLCAVKE</sequence>
<feature type="compositionally biased region" description="Low complexity" evidence="1">
    <location>
        <begin position="675"/>
        <end position="687"/>
    </location>
</feature>
<protein>
    <recommendedName>
        <fullName evidence="4">F-box domain-containing protein</fullName>
    </recommendedName>
</protein>
<reference evidence="3" key="1">
    <citation type="submission" date="2024-06" db="EMBL/GenBank/DDBJ databases">
        <title>Multi-omics analyses provide insights into the biosynthesis of the anticancer antibiotic pleurotin in Hohenbuehelia grisea.</title>
        <authorList>
            <person name="Weaver J.A."/>
            <person name="Alberti F."/>
        </authorList>
    </citation>
    <scope>NUCLEOTIDE SEQUENCE [LARGE SCALE GENOMIC DNA]</scope>
    <source>
        <strain evidence="3">T-177</strain>
    </source>
</reference>
<feature type="region of interest" description="Disordered" evidence="1">
    <location>
        <begin position="484"/>
        <end position="541"/>
    </location>
</feature>
<feature type="compositionally biased region" description="Acidic residues" evidence="1">
    <location>
        <begin position="307"/>
        <end position="326"/>
    </location>
</feature>
<proteinExistence type="predicted"/>
<feature type="compositionally biased region" description="Acidic residues" evidence="1">
    <location>
        <begin position="765"/>
        <end position="774"/>
    </location>
</feature>
<accession>A0ABR3JIH7</accession>
<name>A0ABR3JIH7_9AGAR</name>
<evidence type="ECO:0000313" key="2">
    <source>
        <dbReference type="EMBL" id="KAL0955531.1"/>
    </source>
</evidence>
<feature type="region of interest" description="Disordered" evidence="1">
    <location>
        <begin position="651"/>
        <end position="840"/>
    </location>
</feature>
<dbReference type="EMBL" id="JASNQZ010000006">
    <property type="protein sequence ID" value="KAL0955531.1"/>
    <property type="molecule type" value="Genomic_DNA"/>
</dbReference>
<feature type="compositionally biased region" description="Basic residues" evidence="1">
    <location>
        <begin position="727"/>
        <end position="739"/>
    </location>
</feature>
<evidence type="ECO:0008006" key="4">
    <source>
        <dbReference type="Google" id="ProtNLM"/>
    </source>
</evidence>
<dbReference type="Proteomes" id="UP001556367">
    <property type="component" value="Unassembled WGS sequence"/>
</dbReference>
<feature type="compositionally biased region" description="Basic and acidic residues" evidence="1">
    <location>
        <begin position="484"/>
        <end position="500"/>
    </location>
</feature>
<keyword evidence="3" id="KW-1185">Reference proteome</keyword>
<comment type="caution">
    <text evidence="2">The sequence shown here is derived from an EMBL/GenBank/DDBJ whole genome shotgun (WGS) entry which is preliminary data.</text>
</comment>
<evidence type="ECO:0000313" key="3">
    <source>
        <dbReference type="Proteomes" id="UP001556367"/>
    </source>
</evidence>
<organism evidence="2 3">
    <name type="scientific">Hohenbuehelia grisea</name>
    <dbReference type="NCBI Taxonomy" id="104357"/>
    <lineage>
        <taxon>Eukaryota</taxon>
        <taxon>Fungi</taxon>
        <taxon>Dikarya</taxon>
        <taxon>Basidiomycota</taxon>
        <taxon>Agaricomycotina</taxon>
        <taxon>Agaricomycetes</taxon>
        <taxon>Agaricomycetidae</taxon>
        <taxon>Agaricales</taxon>
        <taxon>Pleurotineae</taxon>
        <taxon>Pleurotaceae</taxon>
        <taxon>Hohenbuehelia</taxon>
    </lineage>
</organism>
<feature type="region of interest" description="Disordered" evidence="1">
    <location>
        <begin position="305"/>
        <end position="326"/>
    </location>
</feature>
<gene>
    <name evidence="2" type="ORF">HGRIS_001769</name>
</gene>
<evidence type="ECO:0000256" key="1">
    <source>
        <dbReference type="SAM" id="MobiDB-lite"/>
    </source>
</evidence>
<feature type="compositionally biased region" description="Polar residues" evidence="1">
    <location>
        <begin position="806"/>
        <end position="819"/>
    </location>
</feature>
<feature type="compositionally biased region" description="Low complexity" evidence="1">
    <location>
        <begin position="519"/>
        <end position="532"/>
    </location>
</feature>